<evidence type="ECO:0000256" key="5">
    <source>
        <dbReference type="SAM" id="Phobius"/>
    </source>
</evidence>
<protein>
    <recommendedName>
        <fullName evidence="7">Gram-positive cocci surface proteins LPxTG domain-containing protein</fullName>
    </recommendedName>
</protein>
<evidence type="ECO:0000259" key="7">
    <source>
        <dbReference type="PROSITE" id="PS50847"/>
    </source>
</evidence>
<evidence type="ECO:0000256" key="1">
    <source>
        <dbReference type="ARBA" id="ARBA00022512"/>
    </source>
</evidence>
<evidence type="ECO:0000256" key="6">
    <source>
        <dbReference type="SAM" id="SignalP"/>
    </source>
</evidence>
<reference evidence="8" key="1">
    <citation type="submission" date="2020-08" db="EMBL/GenBank/DDBJ databases">
        <title>Genome public.</title>
        <authorList>
            <person name="Liu C."/>
            <person name="Sun Q."/>
        </authorList>
    </citation>
    <scope>NUCLEOTIDE SEQUENCE</scope>
    <source>
        <strain evidence="8">NSJ-40</strain>
    </source>
</reference>
<dbReference type="Gene3D" id="2.60.40.4270">
    <property type="entry name" value="Listeria-Bacteroides repeat domain"/>
    <property type="match status" value="1"/>
</dbReference>
<dbReference type="InterPro" id="IPR042229">
    <property type="entry name" value="Listeria/Bacterioides_rpt_sf"/>
</dbReference>
<evidence type="ECO:0000313" key="8">
    <source>
        <dbReference type="EMBL" id="MBC8534207.1"/>
    </source>
</evidence>
<keyword evidence="5" id="KW-0812">Transmembrane</keyword>
<keyword evidence="9" id="KW-1185">Reference proteome</keyword>
<sequence length="1435" mass="155358">MKKRLFAILLTLCLLAQLFPLTASAVRLDWPHPSAHCVCGGGISNHQAMNGHTAYEGVYFTKDGTENTSGDISKMNVIRSEADLMEIHHKAANNQGKTFYYYLANDVTLTKRIYVWEGCTFVICLHGHTLTCNVPDAQSAFLVMNNARLVFTDCQLSGDRGLITGDSCAAVSVDETATFELYGVSICMTSSETDGIRDTYNDPVCGIYNCGTFNMYGGCYYQKSSDYPTDRPVISNIRNTKYGPGVINRGTFNMYDGIISGNERNGVMSTITRSDDTINLYGGTITGNTGAGISATHWPMPSIATSDYYTNVNLYGGTISENTGAGIDAAYGRVTMAQQSSAIPVEIKNNKGGAISLTRDGSTANLGTGRITGNSGGKGAVALSAGSLTLTGDVKITGNTGANLYLANGKTVTLDNLGSAAEIGLTTESTAVPVVFAEANGTDYTSRFTPDSAGYSIGYNAAQQLQLQTMTYPVTYAPGANGTGDSKTVNKEHDSALELEGALFTRLGYTQVGWSKHDGGEKDYSLNAIYEQNEALTLYPVWEERSDYTVHIVNRDGTTLADFENVKWTDVIWERFGERPTRDNNESLLWLLLGTKKVYNGDTYGSVAVNGEKSLTLVAVWSGFFVDRSTISVGDSQWTGFRSEGTEHFFKEDQTVQISTAHPKEVKYFEYAVGDQFYSESRDAGVLFRDGHDYYTYTGAFNTASLNLEEGKPFVIYAQLGTEAAYYGVVCTEKIIIDKTAPTITGAKNGDVFCGEGDKTLTVTDRYLDTVTVNGKTVTPNEQGQITLTDARTPQTVVATDKAGNSTTLTVTVHSSHSYKWQTGNGQYWGECEFCGNRVEKKDIPTLTITSPDAVCRTQDFKFSFNLPEGCTNPAYSYAFTFTGDGEPIAPVDGVCAGTIPANSYMAEENSFRFIASATTAEGYRFSVSKDITIREHSGGTATCTEQAICDHCGQSYGALAAHSFTAETAEEQYLKSAATCTEKAVYYKSCAVCGTSSKGTADEATFKSGKPLGHDWGTWTPDGEGTHKRVCTHDASHVETAGCTYGDWSTNQDSHWKTCTVCGGEAERLKHADPDCNHFCDTCGIKMTEHDFTGELAITALLYKEANCLSPALYYKSCKICMLSSKGTASEATFASGEKNPDRHAEEPGDWQLDGDSHWRFYTCCHLEVDRGAHQGGTADCLAPALCEVCQHPYGELGPHHFVDQVNEYRLKSAATCTSPAVYYQSCSTCGAQGTETFTNGKPLGHDWGAWTSNGDGTHTRTCTVDGCSAGTQTENCIDANKDHKCDICDYIISECADDNKDHKCDYCGKKLTEHSGGKATCKDKAKCEFCGESYGELNANNHSDLKHFPAVAATKTAEGNIEYWYCSGCKKYYKDATATQEIKQADTVTAKLPQTPPTGDTSNLALWIALLLVSGGAVIATTVVVIRKKKHNR</sequence>
<comment type="caution">
    <text evidence="8">The sequence shown here is derived from an EMBL/GenBank/DDBJ whole genome shotgun (WGS) entry which is preliminary data.</text>
</comment>
<keyword evidence="5" id="KW-0472">Membrane</keyword>
<dbReference type="RefSeq" id="WP_249319848.1">
    <property type="nucleotide sequence ID" value="NZ_JACRSN010000014.1"/>
</dbReference>
<dbReference type="InterPro" id="IPR019931">
    <property type="entry name" value="LPXTG_anchor"/>
</dbReference>
<evidence type="ECO:0000256" key="2">
    <source>
        <dbReference type="ARBA" id="ARBA00022525"/>
    </source>
</evidence>
<evidence type="ECO:0000313" key="9">
    <source>
        <dbReference type="Proteomes" id="UP000651482"/>
    </source>
</evidence>
<dbReference type="Pfam" id="PF09136">
    <property type="entry name" value="Glucodextran_B"/>
    <property type="match status" value="1"/>
</dbReference>
<accession>A0A926DAA2</accession>
<proteinExistence type="predicted"/>
<name>A0A926DAA2_9FIRM</name>
<dbReference type="Proteomes" id="UP000651482">
    <property type="component" value="Unassembled WGS sequence"/>
</dbReference>
<keyword evidence="1" id="KW-0134">Cell wall</keyword>
<feature type="chain" id="PRO_5037346595" description="Gram-positive cocci surface proteins LPxTG domain-containing protein" evidence="6">
    <location>
        <begin position="26"/>
        <end position="1435"/>
    </location>
</feature>
<gene>
    <name evidence="8" type="ORF">IAG03_09430</name>
</gene>
<keyword evidence="4" id="KW-0572">Peptidoglycan-anchor</keyword>
<feature type="domain" description="Gram-positive cocci surface proteins LPxTG" evidence="7">
    <location>
        <begin position="1394"/>
        <end position="1435"/>
    </location>
</feature>
<evidence type="ECO:0000256" key="4">
    <source>
        <dbReference type="ARBA" id="ARBA00023088"/>
    </source>
</evidence>
<evidence type="ECO:0000256" key="3">
    <source>
        <dbReference type="ARBA" id="ARBA00022729"/>
    </source>
</evidence>
<keyword evidence="5" id="KW-1133">Transmembrane helix</keyword>
<feature type="transmembrane region" description="Helical" evidence="5">
    <location>
        <begin position="1406"/>
        <end position="1428"/>
    </location>
</feature>
<dbReference type="EMBL" id="JACRSN010000014">
    <property type="protein sequence ID" value="MBC8534207.1"/>
    <property type="molecule type" value="Genomic_DNA"/>
</dbReference>
<organism evidence="8 9">
    <name type="scientific">Yeguia hominis</name>
    <dbReference type="NCBI Taxonomy" id="2763662"/>
    <lineage>
        <taxon>Bacteria</taxon>
        <taxon>Bacillati</taxon>
        <taxon>Bacillota</taxon>
        <taxon>Clostridia</taxon>
        <taxon>Eubacteriales</taxon>
        <taxon>Yeguiaceae</taxon>
        <taxon>Yeguia</taxon>
    </lineage>
</organism>
<keyword evidence="2" id="KW-0964">Secreted</keyword>
<feature type="signal peptide" evidence="6">
    <location>
        <begin position="1"/>
        <end position="25"/>
    </location>
</feature>
<dbReference type="PROSITE" id="PS50847">
    <property type="entry name" value="GRAM_POS_ANCHORING"/>
    <property type="match status" value="1"/>
</dbReference>
<keyword evidence="3 6" id="KW-0732">Signal</keyword>